<comment type="similarity">
    <text evidence="2">Belongs to the UDP-glycosyltransferase family.</text>
</comment>
<comment type="pathway">
    <text evidence="1">Secondary metabolite biosynthesis; terpenoid biosynthesis.</text>
</comment>
<organism evidence="5 6">
    <name type="scientific">Heracleum sosnowskyi</name>
    <dbReference type="NCBI Taxonomy" id="360622"/>
    <lineage>
        <taxon>Eukaryota</taxon>
        <taxon>Viridiplantae</taxon>
        <taxon>Streptophyta</taxon>
        <taxon>Embryophyta</taxon>
        <taxon>Tracheophyta</taxon>
        <taxon>Spermatophyta</taxon>
        <taxon>Magnoliopsida</taxon>
        <taxon>eudicotyledons</taxon>
        <taxon>Gunneridae</taxon>
        <taxon>Pentapetalae</taxon>
        <taxon>asterids</taxon>
        <taxon>campanulids</taxon>
        <taxon>Apiales</taxon>
        <taxon>Apiaceae</taxon>
        <taxon>Apioideae</taxon>
        <taxon>apioid superclade</taxon>
        <taxon>Tordylieae</taxon>
        <taxon>Tordyliinae</taxon>
        <taxon>Heracleum</taxon>
    </lineage>
</organism>
<dbReference type="AlphaFoldDB" id="A0AAD8IEZ8"/>
<dbReference type="Proteomes" id="UP001237642">
    <property type="component" value="Unassembled WGS sequence"/>
</dbReference>
<dbReference type="GO" id="GO:0008299">
    <property type="term" value="P:isoprenoid biosynthetic process"/>
    <property type="evidence" value="ECO:0007669"/>
    <property type="project" value="UniProtKB-KW"/>
</dbReference>
<keyword evidence="3" id="KW-0808">Transferase</keyword>
<gene>
    <name evidence="5" type="ORF">POM88_021506</name>
</gene>
<name>A0AAD8IEZ8_9APIA</name>
<evidence type="ECO:0000256" key="1">
    <source>
        <dbReference type="ARBA" id="ARBA00004721"/>
    </source>
</evidence>
<evidence type="ECO:0000256" key="2">
    <source>
        <dbReference type="ARBA" id="ARBA00009995"/>
    </source>
</evidence>
<protein>
    <submittedName>
        <fullName evidence="5">Glycosyltransferase</fullName>
    </submittedName>
</protein>
<dbReference type="SUPFAM" id="SSF53756">
    <property type="entry name" value="UDP-Glycosyltransferase/glycogen phosphorylase"/>
    <property type="match status" value="2"/>
</dbReference>
<sequence length="627" mass="68866">MSSESESHDDGSSASPHILLFPFMAKGHTIPTIHLALLFLRHGAKVTFLTTPANRAFISESLSNTTANIVDLPFPKVPGIPDGVESTDKLPSRSLLLPFVASTPLMQADFEWVLKALPTISFMVTDMFLGWTLDSASKFGIPRLSFCGWNVFTTVIYDHLVLKRPRLLLETKSDEVFEHPNFPSIKLTTNHFETHLVCSQFFVDQLDATSKSCGTIVNSCSEFEPTFLEFWNKDCKPKAWCLGPLCLAEPLPRKLISQEEQPWMKWLDTKKETAVLYVAFGSQAEVTKEQSEEIKIGLENSGVNFLWVVGNNEELDEGFEERVKGRGIVVKDWVDQRRILGHESVKGFMSHCGWNSVTESICAKVPILAWPMGADQPLNAIIVVDEIKVGLLVETCDGSMRGFVKGEGLERTVRELMEGEMGKTVRKRVEEVGELAMKAVEEGGSSWINMSELIRQTCVAADQPLNAIIVVDEIKVGLLVETCYGSMRGFVKGEGLERTVRELMEGEMGKTARKRVEEVGESAMKAVEEGGSSWINMNPETNSLPEIGSEASRSNKIKGEFFGDGGGGRSDDFFDGGFSDGGFSDDGDVAAGGGLLESLEKSAGLTESVVGSEIGLDLCEQNVHQVL</sequence>
<dbReference type="PROSITE" id="PS00375">
    <property type="entry name" value="UDPGT"/>
    <property type="match status" value="1"/>
</dbReference>
<reference evidence="5" key="1">
    <citation type="submission" date="2023-02" db="EMBL/GenBank/DDBJ databases">
        <title>Genome of toxic invasive species Heracleum sosnowskyi carries increased number of genes despite the absence of recent whole-genome duplications.</title>
        <authorList>
            <person name="Schelkunov M."/>
            <person name="Shtratnikova V."/>
            <person name="Makarenko M."/>
            <person name="Klepikova A."/>
            <person name="Omelchenko D."/>
            <person name="Novikova G."/>
            <person name="Obukhova E."/>
            <person name="Bogdanov V."/>
            <person name="Penin A."/>
            <person name="Logacheva M."/>
        </authorList>
    </citation>
    <scope>NUCLEOTIDE SEQUENCE</scope>
    <source>
        <strain evidence="5">Hsosn_3</strain>
        <tissue evidence="5">Leaf</tissue>
    </source>
</reference>
<dbReference type="Gene3D" id="3.40.50.2000">
    <property type="entry name" value="Glycogen Phosphorylase B"/>
    <property type="match status" value="3"/>
</dbReference>
<dbReference type="InterPro" id="IPR002213">
    <property type="entry name" value="UDP_glucos_trans"/>
</dbReference>
<dbReference type="FunFam" id="3.40.50.2000:FF:000107">
    <property type="entry name" value="Glycosyltransferase"/>
    <property type="match status" value="1"/>
</dbReference>
<dbReference type="EMBL" id="JAUIZM010000005">
    <property type="protein sequence ID" value="KAK1383771.1"/>
    <property type="molecule type" value="Genomic_DNA"/>
</dbReference>
<dbReference type="CDD" id="cd03784">
    <property type="entry name" value="GT1_Gtf-like"/>
    <property type="match status" value="1"/>
</dbReference>
<proteinExistence type="inferred from homology"/>
<evidence type="ECO:0000256" key="3">
    <source>
        <dbReference type="ARBA" id="ARBA00022679"/>
    </source>
</evidence>
<dbReference type="PANTHER" id="PTHR48047">
    <property type="entry name" value="GLYCOSYLTRANSFERASE"/>
    <property type="match status" value="1"/>
</dbReference>
<dbReference type="InterPro" id="IPR035595">
    <property type="entry name" value="UDP_glycos_trans_CS"/>
</dbReference>
<dbReference type="GO" id="GO:0035251">
    <property type="term" value="F:UDP-glucosyltransferase activity"/>
    <property type="evidence" value="ECO:0007669"/>
    <property type="project" value="TreeGrafter"/>
</dbReference>
<dbReference type="Pfam" id="PF00201">
    <property type="entry name" value="UDPGT"/>
    <property type="match status" value="1"/>
</dbReference>
<keyword evidence="4" id="KW-0414">Isoprene biosynthesis</keyword>
<dbReference type="PANTHER" id="PTHR48047:SF51">
    <property type="entry name" value="GLYCOSYLTRANSFERASE"/>
    <property type="match status" value="1"/>
</dbReference>
<evidence type="ECO:0000313" key="5">
    <source>
        <dbReference type="EMBL" id="KAK1383771.1"/>
    </source>
</evidence>
<reference evidence="5" key="2">
    <citation type="submission" date="2023-05" db="EMBL/GenBank/DDBJ databases">
        <authorList>
            <person name="Schelkunov M.I."/>
        </authorList>
    </citation>
    <scope>NUCLEOTIDE SEQUENCE</scope>
    <source>
        <strain evidence="5">Hsosn_3</strain>
        <tissue evidence="5">Leaf</tissue>
    </source>
</reference>
<accession>A0AAD8IEZ8</accession>
<comment type="caution">
    <text evidence="5">The sequence shown here is derived from an EMBL/GenBank/DDBJ whole genome shotgun (WGS) entry which is preliminary data.</text>
</comment>
<evidence type="ECO:0000256" key="4">
    <source>
        <dbReference type="ARBA" id="ARBA00023229"/>
    </source>
</evidence>
<keyword evidence="6" id="KW-1185">Reference proteome</keyword>
<evidence type="ECO:0000313" key="6">
    <source>
        <dbReference type="Proteomes" id="UP001237642"/>
    </source>
</evidence>